<dbReference type="OrthoDB" id="8062037at2759"/>
<evidence type="ECO:0000256" key="1">
    <source>
        <dbReference type="ARBA" id="ARBA00022723"/>
    </source>
</evidence>
<dbReference type="InterPro" id="IPR011011">
    <property type="entry name" value="Znf_FYVE_PHD"/>
</dbReference>
<dbReference type="InterPro" id="IPR019787">
    <property type="entry name" value="Znf_PHD-finger"/>
</dbReference>
<dbReference type="PROSITE" id="PS50089">
    <property type="entry name" value="ZF_RING_2"/>
    <property type="match status" value="1"/>
</dbReference>
<evidence type="ECO:0000259" key="7">
    <source>
        <dbReference type="PROSITE" id="PS50089"/>
    </source>
</evidence>
<dbReference type="Gene3D" id="3.30.40.10">
    <property type="entry name" value="Zinc/RING finger domain, C3HC4 (zinc finger)"/>
    <property type="match status" value="2"/>
</dbReference>
<dbReference type="PANTHER" id="PTHR12618:SF20">
    <property type="entry name" value="PHD AND RING FINGER DOMAIN-CONTAINING PROTEIN 1"/>
    <property type="match status" value="1"/>
</dbReference>
<evidence type="ECO:0000256" key="5">
    <source>
        <dbReference type="SAM" id="MobiDB-lite"/>
    </source>
</evidence>
<feature type="domain" description="RING-type" evidence="7">
    <location>
        <begin position="8"/>
        <end position="90"/>
    </location>
</feature>
<evidence type="ECO:0000256" key="2">
    <source>
        <dbReference type="ARBA" id="ARBA00022771"/>
    </source>
</evidence>
<accession>A0A381L730</accession>
<gene>
    <name evidence="8" type="ORF">BGT96224V2_LOCUS2449</name>
</gene>
<feature type="compositionally biased region" description="Basic and acidic residues" evidence="5">
    <location>
        <begin position="503"/>
        <end position="514"/>
    </location>
</feature>
<feature type="region of interest" description="Disordered" evidence="5">
    <location>
        <begin position="498"/>
        <end position="525"/>
    </location>
</feature>
<dbReference type="InterPro" id="IPR001841">
    <property type="entry name" value="Znf_RING"/>
</dbReference>
<organism evidence="8">
    <name type="scientific">Blumeria graminis f. sp. tritici 96224</name>
    <dbReference type="NCBI Taxonomy" id="1268274"/>
    <lineage>
        <taxon>Eukaryota</taxon>
        <taxon>Fungi</taxon>
        <taxon>Dikarya</taxon>
        <taxon>Ascomycota</taxon>
        <taxon>Pezizomycotina</taxon>
        <taxon>Leotiomycetes</taxon>
        <taxon>Erysiphales</taxon>
        <taxon>Erysiphaceae</taxon>
        <taxon>Blumeria</taxon>
    </lineage>
</organism>
<evidence type="ECO:0000313" key="8">
    <source>
        <dbReference type="EMBL" id="SUZ09330.1"/>
    </source>
</evidence>
<dbReference type="Pfam" id="PF13639">
    <property type="entry name" value="zf-RING_2"/>
    <property type="match status" value="1"/>
</dbReference>
<dbReference type="EMBL" id="UIGY01000047">
    <property type="protein sequence ID" value="SUZ09330.1"/>
    <property type="molecule type" value="Genomic_DNA"/>
</dbReference>
<keyword evidence="3" id="KW-0862">Zinc</keyword>
<evidence type="ECO:0000256" key="4">
    <source>
        <dbReference type="PROSITE-ProRule" id="PRU00175"/>
    </source>
</evidence>
<dbReference type="InterPro" id="IPR001965">
    <property type="entry name" value="Znf_PHD"/>
</dbReference>
<reference evidence="8" key="1">
    <citation type="submission" date="2018-07" db="EMBL/GenBank/DDBJ databases">
        <authorList>
            <person name="Quirk P.G."/>
            <person name="Krulwich T.A."/>
        </authorList>
    </citation>
    <scope>NUCLEOTIDE SEQUENCE</scope>
    <source>
        <strain evidence="8">96224</strain>
    </source>
</reference>
<dbReference type="SMART" id="SM00249">
    <property type="entry name" value="PHD"/>
    <property type="match status" value="1"/>
</dbReference>
<dbReference type="SUPFAM" id="SSF57903">
    <property type="entry name" value="FYVE/PHD zinc finger"/>
    <property type="match status" value="1"/>
</dbReference>
<feature type="compositionally biased region" description="Low complexity" evidence="5">
    <location>
        <begin position="337"/>
        <end position="348"/>
    </location>
</feature>
<evidence type="ECO:0000259" key="6">
    <source>
        <dbReference type="PROSITE" id="PS50016"/>
    </source>
</evidence>
<protein>
    <submittedName>
        <fullName evidence="8">Bgt-107</fullName>
    </submittedName>
</protein>
<dbReference type="AlphaFoldDB" id="A0A381L730"/>
<dbReference type="PROSITE" id="PS01359">
    <property type="entry name" value="ZF_PHD_1"/>
    <property type="match status" value="1"/>
</dbReference>
<dbReference type="Pfam" id="PF00628">
    <property type="entry name" value="PHD"/>
    <property type="match status" value="1"/>
</dbReference>
<feature type="region of interest" description="Disordered" evidence="5">
    <location>
        <begin position="319"/>
        <end position="394"/>
    </location>
</feature>
<name>A0A381L730_BLUGR</name>
<dbReference type="SUPFAM" id="SSF57850">
    <property type="entry name" value="RING/U-box"/>
    <property type="match status" value="1"/>
</dbReference>
<keyword evidence="2 4" id="KW-0863">Zinc-finger</keyword>
<dbReference type="InterPro" id="IPR013083">
    <property type="entry name" value="Znf_RING/FYVE/PHD"/>
</dbReference>
<dbReference type="InterPro" id="IPR019786">
    <property type="entry name" value="Zinc_finger_PHD-type_CS"/>
</dbReference>
<dbReference type="PROSITE" id="PS50016">
    <property type="entry name" value="ZF_PHD_2"/>
    <property type="match status" value="1"/>
</dbReference>
<proteinExistence type="predicted"/>
<dbReference type="PANTHER" id="PTHR12618">
    <property type="entry name" value="PHD AND RING FINGER DOMAIN-CONTAINING PROTEIN 1"/>
    <property type="match status" value="1"/>
</dbReference>
<sequence length="625" mass="69628">MDDLDHECIICTLDLAVINPADDLGNARGATPVTSNIQLPTQEADLLSNDNDNINGEKKSVAVIKPCNHFLHDECLREWSQIANTCPLCRQAFNLVEVHNAIGGTLISSYTVQDKKQVAIIDSNSWLEEEQEDETHPCPICNDSGHPEILLLCDACDANYHTYCVGLDDIPIGDWFCLECVNIGTYSRVDESATDTVEPYLTRGRRAPRTQASVRRNRQRLRNDSWLGPWSQIGHRIHGATGLDIDFSEDEDVISWRRTNQDVARQESQRNVWRLRLNIARRQGAAWAFRAAAPALLPRDPTPIESVEESMAWGEFEKAKEIDTGSPKSRKRKLKFSTAAPAVSTSTAIDTQPGRKLKRPRTRIVLDRPESSLSSALTGPYENPQDGAPSNHSPIAINEEPSFLSSLLKEVDMASGSDEGRINQSLITVPTSNRATSPLTEYSSPLVPTVSPLHTTPRALSSTPPPFMVRRSISPLPLTSRIEPIFPPAEYFLNQATSTTNIERSKAQRAELRQPRPRRNQSKLPRLVHQSSLMRSPHPTVISPSPSSMSIETKADISKIVKSALEPHWNSAEITKEQYGHINRDVSRKLYNILADQNLSDEKEKRRCKKIATAEVEIAVNSLTA</sequence>
<evidence type="ECO:0000256" key="3">
    <source>
        <dbReference type="ARBA" id="ARBA00022833"/>
    </source>
</evidence>
<keyword evidence="1" id="KW-0479">Metal-binding</keyword>
<dbReference type="InterPro" id="IPR047157">
    <property type="entry name" value="PHRF1/Atg35"/>
</dbReference>
<dbReference type="SMART" id="SM00184">
    <property type="entry name" value="RING"/>
    <property type="match status" value="2"/>
</dbReference>
<dbReference type="GO" id="GO:0008270">
    <property type="term" value="F:zinc ion binding"/>
    <property type="evidence" value="ECO:0007669"/>
    <property type="project" value="UniProtKB-KW"/>
</dbReference>
<feature type="domain" description="PHD-type" evidence="6">
    <location>
        <begin position="135"/>
        <end position="183"/>
    </location>
</feature>